<accession>A0A1J7I9B9</accession>
<dbReference type="AlphaFoldDB" id="A0A1J7I9B9"/>
<gene>
    <name evidence="2" type="ORF">CONLIGDRAFT_108191</name>
</gene>
<reference evidence="2 3" key="1">
    <citation type="submission" date="2016-10" db="EMBL/GenBank/DDBJ databases">
        <title>Draft genome sequence of Coniochaeta ligniaria NRRL30616, a lignocellulolytic fungus for bioabatement of inhibitors in plant biomass hydrolysates.</title>
        <authorList>
            <consortium name="DOE Joint Genome Institute"/>
            <person name="Jimenez D.J."/>
            <person name="Hector R.E."/>
            <person name="Riley R."/>
            <person name="Sun H."/>
            <person name="Grigoriev I.V."/>
            <person name="Van Elsas J.D."/>
            <person name="Nichols N.N."/>
        </authorList>
    </citation>
    <scope>NUCLEOTIDE SEQUENCE [LARGE SCALE GENOMIC DNA]</scope>
    <source>
        <strain evidence="2 3">NRRL 30616</strain>
    </source>
</reference>
<name>A0A1J7I9B9_9PEZI</name>
<organism evidence="2 3">
    <name type="scientific">Coniochaeta ligniaria NRRL 30616</name>
    <dbReference type="NCBI Taxonomy" id="1408157"/>
    <lineage>
        <taxon>Eukaryota</taxon>
        <taxon>Fungi</taxon>
        <taxon>Dikarya</taxon>
        <taxon>Ascomycota</taxon>
        <taxon>Pezizomycotina</taxon>
        <taxon>Sordariomycetes</taxon>
        <taxon>Sordariomycetidae</taxon>
        <taxon>Coniochaetales</taxon>
        <taxon>Coniochaetaceae</taxon>
        <taxon>Coniochaeta</taxon>
    </lineage>
</organism>
<dbReference type="EMBL" id="KV875104">
    <property type="protein sequence ID" value="OIW24239.1"/>
    <property type="molecule type" value="Genomic_DNA"/>
</dbReference>
<dbReference type="Proteomes" id="UP000182658">
    <property type="component" value="Unassembled WGS sequence"/>
</dbReference>
<keyword evidence="3" id="KW-1185">Reference proteome</keyword>
<dbReference type="InParanoid" id="A0A1J7I9B9"/>
<evidence type="ECO:0000313" key="3">
    <source>
        <dbReference type="Proteomes" id="UP000182658"/>
    </source>
</evidence>
<evidence type="ECO:0000256" key="1">
    <source>
        <dbReference type="SAM" id="MobiDB-lite"/>
    </source>
</evidence>
<sequence length="165" mass="18502">MGLQSLAPPDIRRTLNSAGVKYPTWNACWNTTALLILPGWGTVFSPRYSRGLLTLFRYAYGSIRTHHHSASQIGETNPDIYRPPDDKTDRLGYTAYIGKNESVLAVELQDMKLLIGDSWCSIRKKPARLGQRSGRTRGGSQARPSPDQGAFLRLFPLTHALKRYL</sequence>
<proteinExistence type="predicted"/>
<protein>
    <submittedName>
        <fullName evidence="2">Uncharacterized protein</fullName>
    </submittedName>
</protein>
<evidence type="ECO:0000313" key="2">
    <source>
        <dbReference type="EMBL" id="OIW24239.1"/>
    </source>
</evidence>
<feature type="region of interest" description="Disordered" evidence="1">
    <location>
        <begin position="127"/>
        <end position="148"/>
    </location>
</feature>
<feature type="compositionally biased region" description="Low complexity" evidence="1">
    <location>
        <begin position="128"/>
        <end position="141"/>
    </location>
</feature>